<dbReference type="AlphaFoldDB" id="A0A0D3FY92"/>
<reference evidence="2" key="2">
    <citation type="submission" date="2015-03" db="UniProtKB">
        <authorList>
            <consortium name="EnsemblPlants"/>
        </authorList>
    </citation>
    <scope>IDENTIFICATION</scope>
</reference>
<proteinExistence type="predicted"/>
<dbReference type="Proteomes" id="UP000026960">
    <property type="component" value="Chromosome 4"/>
</dbReference>
<dbReference type="HOGENOM" id="CLU_159062_0_0_1"/>
<dbReference type="Gramene" id="OBART04G19580.1">
    <property type="protein sequence ID" value="OBART04G19580.1"/>
    <property type="gene ID" value="OBART04G19580"/>
</dbReference>
<accession>A0A0D3FY92</accession>
<organism evidence="2">
    <name type="scientific">Oryza barthii</name>
    <dbReference type="NCBI Taxonomy" id="65489"/>
    <lineage>
        <taxon>Eukaryota</taxon>
        <taxon>Viridiplantae</taxon>
        <taxon>Streptophyta</taxon>
        <taxon>Embryophyta</taxon>
        <taxon>Tracheophyta</taxon>
        <taxon>Spermatophyta</taxon>
        <taxon>Magnoliopsida</taxon>
        <taxon>Liliopsida</taxon>
        <taxon>Poales</taxon>
        <taxon>Poaceae</taxon>
        <taxon>BOP clade</taxon>
        <taxon>Oryzoideae</taxon>
        <taxon>Oryzeae</taxon>
        <taxon>Oryzinae</taxon>
        <taxon>Oryza</taxon>
    </lineage>
</organism>
<evidence type="ECO:0000313" key="3">
    <source>
        <dbReference type="Proteomes" id="UP000026960"/>
    </source>
</evidence>
<dbReference type="PaxDb" id="65489-OBART04G19580.1"/>
<reference evidence="2" key="1">
    <citation type="journal article" date="2009" name="Rice">
        <title>De Novo Next Generation Sequencing of Plant Genomes.</title>
        <authorList>
            <person name="Rounsley S."/>
            <person name="Marri P.R."/>
            <person name="Yu Y."/>
            <person name="He R."/>
            <person name="Sisneros N."/>
            <person name="Goicoechea J.L."/>
            <person name="Lee S.J."/>
            <person name="Angelova A."/>
            <person name="Kudrna D."/>
            <person name="Luo M."/>
            <person name="Affourtit J."/>
            <person name="Desany B."/>
            <person name="Knight J."/>
            <person name="Niazi F."/>
            <person name="Egholm M."/>
            <person name="Wing R.A."/>
        </authorList>
    </citation>
    <scope>NUCLEOTIDE SEQUENCE [LARGE SCALE GENOMIC DNA]</scope>
    <source>
        <strain evidence="2">cv. IRGC 105608</strain>
    </source>
</reference>
<evidence type="ECO:0000313" key="2">
    <source>
        <dbReference type="EnsemblPlants" id="OBART04G19580.1"/>
    </source>
</evidence>
<sequence>MDRTLPHAPVSASTIYISISRPSSRPVSPPPQVTSTPHLPSLSPPPSIISPPSFSPQRYGIRDLPIVANPPRLPIAATPAPRRLPVSCSSLGSGRLGPTAAFAPARDWCCVCSQGSS</sequence>
<protein>
    <submittedName>
        <fullName evidence="2">Uncharacterized protein</fullName>
    </submittedName>
</protein>
<dbReference type="EnsemblPlants" id="OBART04G19580.1">
    <property type="protein sequence ID" value="OBART04G19580.1"/>
    <property type="gene ID" value="OBART04G19580"/>
</dbReference>
<feature type="region of interest" description="Disordered" evidence="1">
    <location>
        <begin position="20"/>
        <end position="54"/>
    </location>
</feature>
<evidence type="ECO:0000256" key="1">
    <source>
        <dbReference type="SAM" id="MobiDB-lite"/>
    </source>
</evidence>
<keyword evidence="3" id="KW-1185">Reference proteome</keyword>
<name>A0A0D3FY92_9ORYZ</name>